<accession>A0A077MFF1</accession>
<evidence type="ECO:0000313" key="2">
    <source>
        <dbReference type="EMBL" id="CCI54820.1"/>
    </source>
</evidence>
<dbReference type="RefSeq" id="WP_048547469.1">
    <property type="nucleotide sequence ID" value="NZ_HF571038.1"/>
</dbReference>
<evidence type="ECO:0000313" key="3">
    <source>
        <dbReference type="Proteomes" id="UP000035720"/>
    </source>
</evidence>
<dbReference type="Pfam" id="PF00903">
    <property type="entry name" value="Glyoxalase"/>
    <property type="match status" value="1"/>
</dbReference>
<sequence length="122" mass="13659">MGGFRIERLQHVQLAIPVGGEDQSRSYWVDLLGFEEVAKPPLLAVRGGCWFRHQELEMHMGAEQDFIPARKAHPALLVANLDALADTLAGAGFSVRWSDEVPGTRRFHTDDTFGNRLEFIEA</sequence>
<gene>
    <name evidence="2" type="ORF">BN13_830010</name>
</gene>
<feature type="domain" description="VOC" evidence="1">
    <location>
        <begin position="8"/>
        <end position="122"/>
    </location>
</feature>
<dbReference type="Proteomes" id="UP000035720">
    <property type="component" value="Unassembled WGS sequence"/>
</dbReference>
<organism evidence="2 3">
    <name type="scientific">Nostocoides jenkinsii Ben 74</name>
    <dbReference type="NCBI Taxonomy" id="1193518"/>
    <lineage>
        <taxon>Bacteria</taxon>
        <taxon>Bacillati</taxon>
        <taxon>Actinomycetota</taxon>
        <taxon>Actinomycetes</taxon>
        <taxon>Micrococcales</taxon>
        <taxon>Intrasporangiaceae</taxon>
        <taxon>Nostocoides</taxon>
    </lineage>
</organism>
<dbReference type="PANTHER" id="PTHR39175">
    <property type="entry name" value="FAMILY PROTEIN, PUTATIVE (AFU_ORTHOLOGUE AFUA_3G15060)-RELATED"/>
    <property type="match status" value="1"/>
</dbReference>
<dbReference type="AlphaFoldDB" id="A0A077MFF1"/>
<dbReference type="SUPFAM" id="SSF54593">
    <property type="entry name" value="Glyoxalase/Bleomycin resistance protein/Dihydroxybiphenyl dioxygenase"/>
    <property type="match status" value="1"/>
</dbReference>
<name>A0A077MFF1_9MICO</name>
<dbReference type="InterPro" id="IPR037523">
    <property type="entry name" value="VOC_core"/>
</dbReference>
<reference evidence="2 3" key="1">
    <citation type="journal article" date="2013" name="ISME J.">
        <title>A metabolic model for members of the genus Tetrasphaera involved in enhanced biological phosphorus removal.</title>
        <authorList>
            <person name="Kristiansen R."/>
            <person name="Nguyen H.T.T."/>
            <person name="Saunders A.M."/>
            <person name="Nielsen J.L."/>
            <person name="Wimmer R."/>
            <person name="Le V.Q."/>
            <person name="McIlroy S.J."/>
            <person name="Petrovski S."/>
            <person name="Seviour R.J."/>
            <person name="Calteau A."/>
            <person name="Nielsen K.L."/>
            <person name="Nielsen P.H."/>
        </authorList>
    </citation>
    <scope>NUCLEOTIDE SEQUENCE [LARGE SCALE GENOMIC DNA]</scope>
    <source>
        <strain evidence="2 3">Ben 74</strain>
    </source>
</reference>
<comment type="caution">
    <text evidence="2">The sequence shown here is derived from an EMBL/GenBank/DDBJ whole genome shotgun (WGS) entry which is preliminary data.</text>
</comment>
<keyword evidence="3" id="KW-1185">Reference proteome</keyword>
<dbReference type="InterPro" id="IPR029068">
    <property type="entry name" value="Glyas_Bleomycin-R_OHBP_Dase"/>
</dbReference>
<dbReference type="Gene3D" id="3.10.180.10">
    <property type="entry name" value="2,3-Dihydroxybiphenyl 1,2-Dioxygenase, domain 1"/>
    <property type="match status" value="1"/>
</dbReference>
<proteinExistence type="predicted"/>
<dbReference type="OrthoDB" id="9813630at2"/>
<dbReference type="PROSITE" id="PS51819">
    <property type="entry name" value="VOC"/>
    <property type="match status" value="1"/>
</dbReference>
<dbReference type="PANTHER" id="PTHR39175:SF1">
    <property type="entry name" value="FAMILY PROTEIN, PUTATIVE (AFU_ORTHOLOGUE AFUA_3G15060)-RELATED"/>
    <property type="match status" value="1"/>
</dbReference>
<evidence type="ECO:0000259" key="1">
    <source>
        <dbReference type="PROSITE" id="PS51819"/>
    </source>
</evidence>
<protein>
    <recommendedName>
        <fullName evidence="1">VOC domain-containing protein</fullName>
    </recommendedName>
</protein>
<dbReference type="EMBL" id="CAJC01000198">
    <property type="protein sequence ID" value="CCI54820.1"/>
    <property type="molecule type" value="Genomic_DNA"/>
</dbReference>
<dbReference type="InterPro" id="IPR004360">
    <property type="entry name" value="Glyas_Fos-R_dOase_dom"/>
</dbReference>
<dbReference type="STRING" id="1193518.BN13_830010"/>